<evidence type="ECO:0000259" key="4">
    <source>
        <dbReference type="Pfam" id="PF25289"/>
    </source>
</evidence>
<feature type="coiled-coil region" evidence="1">
    <location>
        <begin position="471"/>
        <end position="498"/>
    </location>
</feature>
<feature type="region of interest" description="Disordered" evidence="2">
    <location>
        <begin position="91"/>
        <end position="121"/>
    </location>
</feature>
<dbReference type="Pfam" id="PF25289">
    <property type="entry name" value="DUF7877"/>
    <property type="match status" value="1"/>
</dbReference>
<evidence type="ECO:0000256" key="2">
    <source>
        <dbReference type="SAM" id="MobiDB-lite"/>
    </source>
</evidence>
<keyword evidence="6" id="KW-1185">Reference proteome</keyword>
<feature type="region of interest" description="Disordered" evidence="2">
    <location>
        <begin position="590"/>
        <end position="754"/>
    </location>
</feature>
<comment type="caution">
    <text evidence="5">The sequence shown here is derived from an EMBL/GenBank/DDBJ whole genome shotgun (WGS) entry which is preliminary data.</text>
</comment>
<feature type="domain" description="DUF7785" evidence="3">
    <location>
        <begin position="475"/>
        <end position="574"/>
    </location>
</feature>
<feature type="compositionally biased region" description="Polar residues" evidence="2">
    <location>
        <begin position="656"/>
        <end position="684"/>
    </location>
</feature>
<dbReference type="Proteomes" id="UP000803844">
    <property type="component" value="Unassembled WGS sequence"/>
</dbReference>
<gene>
    <name evidence="5" type="ORF">M406DRAFT_346995</name>
</gene>
<dbReference type="InterPro" id="IPR056687">
    <property type="entry name" value="DUF7785"/>
</dbReference>
<dbReference type="AlphaFoldDB" id="A0A9P5CMB3"/>
<feature type="compositionally biased region" description="Polar residues" evidence="2">
    <location>
        <begin position="720"/>
        <end position="729"/>
    </location>
</feature>
<dbReference type="InterPro" id="IPR057199">
    <property type="entry name" value="DUF7877"/>
</dbReference>
<dbReference type="Pfam" id="PF25009">
    <property type="entry name" value="DUF7785"/>
    <property type="match status" value="1"/>
</dbReference>
<feature type="region of interest" description="Disordered" evidence="2">
    <location>
        <begin position="501"/>
        <end position="531"/>
    </location>
</feature>
<protein>
    <submittedName>
        <fullName evidence="5">Uncharacterized protein</fullName>
    </submittedName>
</protein>
<feature type="region of interest" description="Disordered" evidence="2">
    <location>
        <begin position="1"/>
        <end position="64"/>
    </location>
</feature>
<evidence type="ECO:0000313" key="6">
    <source>
        <dbReference type="Proteomes" id="UP000803844"/>
    </source>
</evidence>
<feature type="compositionally biased region" description="Low complexity" evidence="2">
    <location>
        <begin position="595"/>
        <end position="614"/>
    </location>
</feature>
<dbReference type="OrthoDB" id="5354458at2759"/>
<feature type="compositionally biased region" description="Basic and acidic residues" evidence="2">
    <location>
        <begin position="346"/>
        <end position="358"/>
    </location>
</feature>
<reference evidence="5" key="1">
    <citation type="journal article" date="2020" name="Phytopathology">
        <title>Genome sequence of the chestnut blight fungus Cryphonectria parasitica EP155: A fundamental resource for an archetypical invasive plant pathogen.</title>
        <authorList>
            <person name="Crouch J.A."/>
            <person name="Dawe A."/>
            <person name="Aerts A."/>
            <person name="Barry K."/>
            <person name="Churchill A.C.L."/>
            <person name="Grimwood J."/>
            <person name="Hillman B."/>
            <person name="Milgroom M.G."/>
            <person name="Pangilinan J."/>
            <person name="Smith M."/>
            <person name="Salamov A."/>
            <person name="Schmutz J."/>
            <person name="Yadav J."/>
            <person name="Grigoriev I.V."/>
            <person name="Nuss D."/>
        </authorList>
    </citation>
    <scope>NUCLEOTIDE SEQUENCE</scope>
    <source>
        <strain evidence="5">EP155</strain>
    </source>
</reference>
<organism evidence="5 6">
    <name type="scientific">Cryphonectria parasitica (strain ATCC 38755 / EP155)</name>
    <dbReference type="NCBI Taxonomy" id="660469"/>
    <lineage>
        <taxon>Eukaryota</taxon>
        <taxon>Fungi</taxon>
        <taxon>Dikarya</taxon>
        <taxon>Ascomycota</taxon>
        <taxon>Pezizomycotina</taxon>
        <taxon>Sordariomycetes</taxon>
        <taxon>Sordariomycetidae</taxon>
        <taxon>Diaporthales</taxon>
        <taxon>Cryphonectriaceae</taxon>
        <taxon>Cryphonectria-Endothia species complex</taxon>
        <taxon>Cryphonectria</taxon>
    </lineage>
</organism>
<feature type="region of interest" description="Disordered" evidence="2">
    <location>
        <begin position="340"/>
        <end position="367"/>
    </location>
</feature>
<feature type="domain" description="DUF7877" evidence="4">
    <location>
        <begin position="71"/>
        <end position="181"/>
    </location>
</feature>
<dbReference type="RefSeq" id="XP_040774061.1">
    <property type="nucleotide sequence ID" value="XM_040922243.1"/>
</dbReference>
<feature type="compositionally biased region" description="Low complexity" evidence="2">
    <location>
        <begin position="632"/>
        <end position="655"/>
    </location>
</feature>
<dbReference type="EMBL" id="MU032349">
    <property type="protein sequence ID" value="KAF3763082.1"/>
    <property type="molecule type" value="Genomic_DNA"/>
</dbReference>
<keyword evidence="1" id="KW-0175">Coiled coil</keyword>
<accession>A0A9P5CMB3</accession>
<evidence type="ECO:0000313" key="5">
    <source>
        <dbReference type="EMBL" id="KAF3763082.1"/>
    </source>
</evidence>
<sequence>MASPAEAAVQVNGHAAAAAAGPGPSSPSESQLDGPTTTKRKREASDDGSTKLDDANGVTPVVNDDQLLRDERTLIRDYFDVLQRYDTTPSILKRPLPDASTADEPQSKRHKSDEDVSTPRCIEDKVNSDAYKLLDQLVLDLKKVIDDRAVELRSAEPADGATNLDDDDLIQLNKLKEKALDMHHREMSYPSNAPTTDADTSENFDDLVQKPAADNTVLTVFGQAPQGRHLFSSLPKRHHGGDAGGAPKPLTDAQLPYGLSTTTVLPPAVQQKPTRVPTLGELFPSQATFPPVEAPKSSKAHNKGKLLGFYHPELAEQATHRHDKDSYFVKELTTGVWLDYSNATPGRRDKDHQRDMTLDQKPSSSSSIDVEITEMEALFRGAFSSFAPEKDDGGAVISSGEVGRVWYQRLGYRYMQQLIAAELADDVNAEADPSVAITDIEEEEIAKAIENWDDSLVDPSLTGDDEALAKKTEVEKELDDTLQEISDLIETLSSYQRNRHLTLPTSQNRGAADPTKPDNMLGSPFQEPSEEERETYEMLKDQLAVIVSGLPPYAVARLNSDKLEELSVSTKIEVRSDVYKGVMEEDEAAARLRQHQQQQAAQAAQTPRQPQRTPSYQNATPYQSGQQFNHRQFQMPNQTPQQPQPGMQPQYQQQPGNMTPHMNGTMQTRTMSPQMSPPYQSAQGYSPRPGQPPMPQARPSYGTPGQPGGHPTGIPRYPSNGAQPSSQSAGPAVAQQPAWAGQMSPEQRYQHQLQQRNQAIGRINQFNEKMQQSHHAGSANHHGVAGLGGIGLGGPPVDYQKLAQFRANMPGGIGQTSPSPRLSGAAAPPPPAGMNGVPQQMTSPSPGPMQGATPSPAPSANVQAKPPTPV</sequence>
<proteinExistence type="predicted"/>
<feature type="compositionally biased region" description="Basic and acidic residues" evidence="2">
    <location>
        <begin position="105"/>
        <end position="114"/>
    </location>
</feature>
<dbReference type="GeneID" id="63839372"/>
<feature type="region of interest" description="Disordered" evidence="2">
    <location>
        <begin position="808"/>
        <end position="870"/>
    </location>
</feature>
<name>A0A9P5CMB3_CRYP1</name>
<feature type="compositionally biased region" description="Polar residues" evidence="2">
    <location>
        <begin position="615"/>
        <end position="631"/>
    </location>
</feature>
<feature type="compositionally biased region" description="Low complexity" evidence="2">
    <location>
        <begin position="15"/>
        <end position="28"/>
    </location>
</feature>
<evidence type="ECO:0000259" key="3">
    <source>
        <dbReference type="Pfam" id="PF25009"/>
    </source>
</evidence>
<feature type="compositionally biased region" description="Basic and acidic residues" evidence="2">
    <location>
        <begin position="43"/>
        <end position="54"/>
    </location>
</feature>
<evidence type="ECO:0000256" key="1">
    <source>
        <dbReference type="SAM" id="Coils"/>
    </source>
</evidence>